<reference evidence="1 2" key="1">
    <citation type="journal article" date="2022" name="Front. Cell. Infect. Microbiol.">
        <title>The Genomes of Two Strains of Taenia crassiceps the Animal Model for the Study of Human Cysticercosis.</title>
        <authorList>
            <person name="Bobes R.J."/>
            <person name="Estrada K."/>
            <person name="Rios-Valencia D.G."/>
            <person name="Calderon-Gallegos A."/>
            <person name="de la Torre P."/>
            <person name="Carrero J.C."/>
            <person name="Sanchez-Flores A."/>
            <person name="Laclette J.P."/>
        </authorList>
    </citation>
    <scope>NUCLEOTIDE SEQUENCE [LARGE SCALE GENOMIC DNA]</scope>
    <source>
        <strain evidence="1">WFUcys</strain>
    </source>
</reference>
<organism evidence="1 2">
    <name type="scientific">Taenia crassiceps</name>
    <dbReference type="NCBI Taxonomy" id="6207"/>
    <lineage>
        <taxon>Eukaryota</taxon>
        <taxon>Metazoa</taxon>
        <taxon>Spiralia</taxon>
        <taxon>Lophotrochozoa</taxon>
        <taxon>Platyhelminthes</taxon>
        <taxon>Cestoda</taxon>
        <taxon>Eucestoda</taxon>
        <taxon>Cyclophyllidea</taxon>
        <taxon>Taeniidae</taxon>
        <taxon>Taenia</taxon>
    </lineage>
</organism>
<dbReference type="EMBL" id="JAKROA010000015">
    <property type="protein sequence ID" value="KAL5103994.1"/>
    <property type="molecule type" value="Genomic_DNA"/>
</dbReference>
<accession>A0ABR4Q2Y4</accession>
<evidence type="ECO:0000313" key="1">
    <source>
        <dbReference type="EMBL" id="KAL5103994.1"/>
    </source>
</evidence>
<keyword evidence="2" id="KW-1185">Reference proteome</keyword>
<protein>
    <submittedName>
        <fullName evidence="1">Uncharacterized protein</fullName>
    </submittedName>
</protein>
<gene>
    <name evidence="1" type="ORF">TcWFU_008972</name>
</gene>
<sequence>MTDARFTNTSRSSTFELKSAQGGTLIDIYRVSIGESFTHVVTLCGQLSTEACTESSSHVSSHSLDVSEEYCRVDFGPAAAGALNQRD</sequence>
<comment type="caution">
    <text evidence="1">The sequence shown here is derived from an EMBL/GenBank/DDBJ whole genome shotgun (WGS) entry which is preliminary data.</text>
</comment>
<evidence type="ECO:0000313" key="2">
    <source>
        <dbReference type="Proteomes" id="UP001651158"/>
    </source>
</evidence>
<name>A0ABR4Q2Y4_9CEST</name>
<dbReference type="Proteomes" id="UP001651158">
    <property type="component" value="Unassembled WGS sequence"/>
</dbReference>
<proteinExistence type="predicted"/>